<dbReference type="Gene3D" id="2.130.10.130">
    <property type="entry name" value="Integrin alpha, N-terminal"/>
    <property type="match status" value="1"/>
</dbReference>
<organism evidence="2 3">
    <name type="scientific">Marinifilum caeruleilacunae</name>
    <dbReference type="NCBI Taxonomy" id="2499076"/>
    <lineage>
        <taxon>Bacteria</taxon>
        <taxon>Pseudomonadati</taxon>
        <taxon>Bacteroidota</taxon>
        <taxon>Bacteroidia</taxon>
        <taxon>Marinilabiliales</taxon>
        <taxon>Marinifilaceae</taxon>
    </lineage>
</organism>
<reference evidence="2 3" key="1">
    <citation type="submission" date="2018-12" db="EMBL/GenBank/DDBJ databases">
        <title>Marinifilum JC070 sp. nov., a marine bacterium isolated from Yongle Blue Hole in the South China Sea.</title>
        <authorList>
            <person name="Fu T."/>
        </authorList>
    </citation>
    <scope>NUCLEOTIDE SEQUENCE [LARGE SCALE GENOMIC DNA]</scope>
    <source>
        <strain evidence="2 3">JC070</strain>
    </source>
</reference>
<dbReference type="SUPFAM" id="SSF69318">
    <property type="entry name" value="Integrin alpha N-terminal domain"/>
    <property type="match status" value="1"/>
</dbReference>
<dbReference type="Proteomes" id="UP000732105">
    <property type="component" value="Unassembled WGS sequence"/>
</dbReference>
<evidence type="ECO:0000313" key="3">
    <source>
        <dbReference type="Proteomes" id="UP000732105"/>
    </source>
</evidence>
<dbReference type="InterPro" id="IPR028994">
    <property type="entry name" value="Integrin_alpha_N"/>
</dbReference>
<feature type="chain" id="PRO_5047505111" evidence="1">
    <location>
        <begin position="21"/>
        <end position="627"/>
    </location>
</feature>
<comment type="caution">
    <text evidence="2">The sequence shown here is derived from an EMBL/GenBank/DDBJ whole genome shotgun (WGS) entry which is preliminary data.</text>
</comment>
<proteinExistence type="predicted"/>
<sequence>MRYSKWIVLAGSIALLSACATKNSDRISYKPAKNMKTKNMLSIPEIVNENIPGAPLLSQPIQIQGEIDEIMTEKHGYAYPALYDWNRDGKKDLLIGEFETGETGSFLQVHLNEGSNEIPKYSGKFEYALDTAGDTITAYYWCCIGLHPRFIDLTGDGIDDMVTGSYNPGIISMWEGTANGFKPVVEVEQEGDPRKYINGLELTDSKSLNYWNYTSAHFADFNGDGLYDLFVAGSGGLRVALNVGTKTKPKFGYRELLLDPEGNALVLMDQEVIDEHNKKYVGPISGDMKSYIEPIDWDGDGVLDLLATSTYSYKGQNPIEFFRGVKTPKGIRFEQRRPLFTAKNGSDRPFPGSATQVKVEDYNNDGVNDLLIGMSIISVQDYRIVDSLAWKPLDHFGLPRVGKDLGHGYGDPNRHEETCRMQKRFAGEDGKIPWFYQRPLDDQVRDIYSSRHRGYVYVMYGEKAESNATIKEYKEAKDFVLPDVYKLKTNQTASTTSGPVTVSLEATKDPNPYSTPMVIRAKFTMKAGWYLYADTKHNRENDYVVTTFEFEPCEGVSLAGDIATPEMFNPEGTAKFEGEELVFEQVFKMGRAFYGVKDKKVGVKITYQTCNQDMCLPPVTIRETIQF</sequence>
<keyword evidence="3" id="KW-1185">Reference proteome</keyword>
<dbReference type="Gene3D" id="2.60.40.1250">
    <property type="entry name" value="Thiol:disulfide interchange protein DsbD, N-terminal domain"/>
    <property type="match status" value="1"/>
</dbReference>
<feature type="signal peptide" evidence="1">
    <location>
        <begin position="1"/>
        <end position="20"/>
    </location>
</feature>
<name>A0ABX1WTA4_9BACT</name>
<keyword evidence="1" id="KW-0732">Signal</keyword>
<dbReference type="InterPro" id="IPR024881">
    <property type="entry name" value="Tip"/>
</dbReference>
<dbReference type="EMBL" id="RZNH01000006">
    <property type="protein sequence ID" value="NOU59334.1"/>
    <property type="molecule type" value="Genomic_DNA"/>
</dbReference>
<dbReference type="InterPro" id="IPR036929">
    <property type="entry name" value="DsbDN_sf"/>
</dbReference>
<evidence type="ECO:0000256" key="1">
    <source>
        <dbReference type="SAM" id="SignalP"/>
    </source>
</evidence>
<dbReference type="RefSeq" id="WP_171594611.1">
    <property type="nucleotide sequence ID" value="NZ_RZNH01000006.1"/>
</dbReference>
<dbReference type="PROSITE" id="PS51257">
    <property type="entry name" value="PROKAR_LIPOPROTEIN"/>
    <property type="match status" value="1"/>
</dbReference>
<accession>A0ABX1WTA4</accession>
<dbReference type="PANTHER" id="PTHR13412">
    <property type="entry name" value="T-CELL IMMUNOMODULATORY PROTEIN HOMOLOG"/>
    <property type="match status" value="1"/>
</dbReference>
<dbReference type="PANTHER" id="PTHR13412:SF0">
    <property type="entry name" value="T-CELL IMMUNOMODULATORY PROTEIN"/>
    <property type="match status" value="1"/>
</dbReference>
<protein>
    <submittedName>
        <fullName evidence="2">VCBS repeat-containing protein</fullName>
    </submittedName>
</protein>
<evidence type="ECO:0000313" key="2">
    <source>
        <dbReference type="EMBL" id="NOU59334.1"/>
    </source>
</evidence>
<gene>
    <name evidence="2" type="ORF">ELS83_05845</name>
</gene>